<proteinExistence type="inferred from homology"/>
<evidence type="ECO:0000256" key="3">
    <source>
        <dbReference type="ARBA" id="ARBA00022741"/>
    </source>
</evidence>
<organism evidence="6 7">
    <name type="scientific">Devosia nitrariae</name>
    <dbReference type="NCBI Taxonomy" id="2071872"/>
    <lineage>
        <taxon>Bacteria</taxon>
        <taxon>Pseudomonadati</taxon>
        <taxon>Pseudomonadota</taxon>
        <taxon>Alphaproteobacteria</taxon>
        <taxon>Hyphomicrobiales</taxon>
        <taxon>Devosiaceae</taxon>
        <taxon>Devosia</taxon>
    </lineage>
</organism>
<dbReference type="InterPro" id="IPR027417">
    <property type="entry name" value="P-loop_NTPase"/>
</dbReference>
<dbReference type="InterPro" id="IPR008995">
    <property type="entry name" value="Mo/tungstate-bd_C_term_dom"/>
</dbReference>
<dbReference type="Pfam" id="PF00005">
    <property type="entry name" value="ABC_tran"/>
    <property type="match status" value="1"/>
</dbReference>
<keyword evidence="3" id="KW-0547">Nucleotide-binding</keyword>
<dbReference type="PANTHER" id="PTHR42781:SF4">
    <property type="entry name" value="SPERMIDINE_PUTRESCINE IMPORT ATP-BINDING PROTEIN POTA"/>
    <property type="match status" value="1"/>
</dbReference>
<dbReference type="SUPFAM" id="SSF50331">
    <property type="entry name" value="MOP-like"/>
    <property type="match status" value="1"/>
</dbReference>
<dbReference type="SMART" id="SM00382">
    <property type="entry name" value="AAA"/>
    <property type="match status" value="1"/>
</dbReference>
<dbReference type="Proteomes" id="UP001156691">
    <property type="component" value="Unassembled WGS sequence"/>
</dbReference>
<name>A0ABQ5W088_9HYPH</name>
<sequence length="365" mass="39886">MNTSNNVAQPVHIDRVRKTFGEFVAVREMSLDIAAGEFVTFLGPSGCGKSTTLKMLSGLLPQDSGEIRFGHKRIDMLPPNKRNIGLVFQNYALFPHMSVAENIAFGLRMRGWSRAAKDKRVDQLLQLVRLEGLGGRKPEQLSGGQQQRVAVARALAFNPDLVLLDEPLSNLDAKLREQVRLDLRDIQREANQTTIFVTHDQVEALVMSDRIVLMNKGGVEQVGTPYELYATPTTEFGARFVGANNLVAATLDMSSGTAQARIGADLALPITTCAADLDKDGTTIWFCVRPEHLALRPWNKEGEGQFAGRVLDKIYQGTTVLVDLDVTGLGTIRAERAALEVGDLPIGAYIGVHIERSHAVARSTG</sequence>
<dbReference type="InterPro" id="IPR050093">
    <property type="entry name" value="ABC_SmlMolc_Importer"/>
</dbReference>
<dbReference type="PROSITE" id="PS50893">
    <property type="entry name" value="ABC_TRANSPORTER_2"/>
    <property type="match status" value="1"/>
</dbReference>
<dbReference type="Pfam" id="PF08402">
    <property type="entry name" value="TOBE_2"/>
    <property type="match status" value="1"/>
</dbReference>
<keyword evidence="4" id="KW-0067">ATP-binding</keyword>
<evidence type="ECO:0000259" key="5">
    <source>
        <dbReference type="PROSITE" id="PS50893"/>
    </source>
</evidence>
<dbReference type="Gene3D" id="3.40.50.300">
    <property type="entry name" value="P-loop containing nucleotide triphosphate hydrolases"/>
    <property type="match status" value="1"/>
</dbReference>
<dbReference type="PROSITE" id="PS00211">
    <property type="entry name" value="ABC_TRANSPORTER_1"/>
    <property type="match status" value="1"/>
</dbReference>
<dbReference type="SUPFAM" id="SSF52540">
    <property type="entry name" value="P-loop containing nucleoside triphosphate hydrolases"/>
    <property type="match status" value="1"/>
</dbReference>
<keyword evidence="7" id="KW-1185">Reference proteome</keyword>
<gene>
    <name evidence="6" type="primary">potG</name>
    <name evidence="6" type="ORF">GCM10010862_05740</name>
</gene>
<comment type="caution">
    <text evidence="6">The sequence shown here is derived from an EMBL/GenBank/DDBJ whole genome shotgun (WGS) entry which is preliminary data.</text>
</comment>
<dbReference type="InterPro" id="IPR003593">
    <property type="entry name" value="AAA+_ATPase"/>
</dbReference>
<evidence type="ECO:0000313" key="7">
    <source>
        <dbReference type="Proteomes" id="UP001156691"/>
    </source>
</evidence>
<reference evidence="7" key="1">
    <citation type="journal article" date="2019" name="Int. J. Syst. Evol. Microbiol.">
        <title>The Global Catalogue of Microorganisms (GCM) 10K type strain sequencing project: providing services to taxonomists for standard genome sequencing and annotation.</title>
        <authorList>
            <consortium name="The Broad Institute Genomics Platform"/>
            <consortium name="The Broad Institute Genome Sequencing Center for Infectious Disease"/>
            <person name="Wu L."/>
            <person name="Ma J."/>
        </authorList>
    </citation>
    <scope>NUCLEOTIDE SEQUENCE [LARGE SCALE GENOMIC DNA]</scope>
    <source>
        <strain evidence="7">NBRC 112416</strain>
    </source>
</reference>
<protein>
    <submittedName>
        <fullName evidence="6">Polyamine-transporting ATPase</fullName>
    </submittedName>
</protein>
<dbReference type="PANTHER" id="PTHR42781">
    <property type="entry name" value="SPERMIDINE/PUTRESCINE IMPORT ATP-BINDING PROTEIN POTA"/>
    <property type="match status" value="1"/>
</dbReference>
<dbReference type="InterPro" id="IPR003439">
    <property type="entry name" value="ABC_transporter-like_ATP-bd"/>
</dbReference>
<evidence type="ECO:0000256" key="4">
    <source>
        <dbReference type="ARBA" id="ARBA00022840"/>
    </source>
</evidence>
<evidence type="ECO:0000256" key="1">
    <source>
        <dbReference type="ARBA" id="ARBA00005417"/>
    </source>
</evidence>
<dbReference type="InterPro" id="IPR017871">
    <property type="entry name" value="ABC_transporter-like_CS"/>
</dbReference>
<evidence type="ECO:0000256" key="2">
    <source>
        <dbReference type="ARBA" id="ARBA00022448"/>
    </source>
</evidence>
<accession>A0ABQ5W088</accession>
<feature type="domain" description="ABC transporter" evidence="5">
    <location>
        <begin position="11"/>
        <end position="241"/>
    </location>
</feature>
<dbReference type="Gene3D" id="2.40.50.100">
    <property type="match status" value="1"/>
</dbReference>
<dbReference type="InterPro" id="IPR013611">
    <property type="entry name" value="Transp-assoc_OB_typ2"/>
</dbReference>
<keyword evidence="2" id="KW-0813">Transport</keyword>
<evidence type="ECO:0000313" key="6">
    <source>
        <dbReference type="EMBL" id="GLQ53316.1"/>
    </source>
</evidence>
<dbReference type="EMBL" id="BSNS01000003">
    <property type="protein sequence ID" value="GLQ53316.1"/>
    <property type="molecule type" value="Genomic_DNA"/>
</dbReference>
<comment type="similarity">
    <text evidence="1">Belongs to the ABC transporter superfamily.</text>
</comment>